<dbReference type="SUPFAM" id="SSF143631">
    <property type="entry name" value="ApbE-like"/>
    <property type="match status" value="1"/>
</dbReference>
<proteinExistence type="predicted"/>
<accession>A0A399SWU5</accession>
<evidence type="ECO:0000313" key="11">
    <source>
        <dbReference type="EMBL" id="RIJ47968.1"/>
    </source>
</evidence>
<keyword evidence="5 11" id="KW-0808">Transferase</keyword>
<sequence length="312" mass="35113">MSEPTIYSDTFGLFGVNTDVVLVGVEEDYARRVTDLLKTELAQLEREISRSNPSSFVLKTDHSPKDKWIKCSPDFFDVLLLCSDFYEMSNGAFDITMGPLAGLWSSSEEVSDEEVQAVKQCCGFDKVELDPEHLRFRFLEEGMQLDFSFIELAYALDLLKPMLKDEGVENAIVSFEERAVLALGHHPVGEAWPIGIRNMQDPHEFLQFFEMKDSACISDGTVFLREDAEGMQERVLVNPESGEVVEGVKTVSVKTGAATMGAFLARVWLILPENDKSILADQLRDIEIFEAEYLEDDIRTKLTILNGEGEDE</sequence>
<dbReference type="RefSeq" id="WP_119438314.1">
    <property type="nucleotide sequence ID" value="NZ_QWGR01000006.1"/>
</dbReference>
<dbReference type="Gene3D" id="3.10.520.10">
    <property type="entry name" value="ApbE-like domains"/>
    <property type="match status" value="1"/>
</dbReference>
<dbReference type="PANTHER" id="PTHR30040">
    <property type="entry name" value="THIAMINE BIOSYNTHESIS LIPOPROTEIN APBE"/>
    <property type="match status" value="1"/>
</dbReference>
<dbReference type="EMBL" id="QWGR01000006">
    <property type="protein sequence ID" value="RIJ47968.1"/>
    <property type="molecule type" value="Genomic_DNA"/>
</dbReference>
<evidence type="ECO:0000256" key="5">
    <source>
        <dbReference type="ARBA" id="ARBA00022679"/>
    </source>
</evidence>
<dbReference type="InterPro" id="IPR024932">
    <property type="entry name" value="ApbE"/>
</dbReference>
<protein>
    <recommendedName>
        <fullName evidence="3">FAD:protein FMN transferase</fullName>
        <ecNumber evidence="2">2.7.1.180</ecNumber>
    </recommendedName>
    <alternativeName>
        <fullName evidence="9">Flavin transferase</fullName>
    </alternativeName>
</protein>
<dbReference type="GO" id="GO:0016740">
    <property type="term" value="F:transferase activity"/>
    <property type="evidence" value="ECO:0007669"/>
    <property type="project" value="UniProtKB-KW"/>
</dbReference>
<evidence type="ECO:0000256" key="6">
    <source>
        <dbReference type="ARBA" id="ARBA00022723"/>
    </source>
</evidence>
<evidence type="ECO:0000256" key="7">
    <source>
        <dbReference type="ARBA" id="ARBA00022827"/>
    </source>
</evidence>
<name>A0A399SWU5_9BACT</name>
<evidence type="ECO:0000256" key="1">
    <source>
        <dbReference type="ARBA" id="ARBA00001946"/>
    </source>
</evidence>
<dbReference type="OrthoDB" id="9778595at2"/>
<organism evidence="11 12">
    <name type="scientific">Maribellus luteus</name>
    <dbReference type="NCBI Taxonomy" id="2305463"/>
    <lineage>
        <taxon>Bacteria</taxon>
        <taxon>Pseudomonadati</taxon>
        <taxon>Bacteroidota</taxon>
        <taxon>Bacteroidia</taxon>
        <taxon>Marinilabiliales</taxon>
        <taxon>Prolixibacteraceae</taxon>
        <taxon>Maribellus</taxon>
    </lineage>
</organism>
<keyword evidence="7" id="KW-0274">FAD</keyword>
<dbReference type="Proteomes" id="UP000265926">
    <property type="component" value="Unassembled WGS sequence"/>
</dbReference>
<dbReference type="InterPro" id="IPR003374">
    <property type="entry name" value="ApbE-like_sf"/>
</dbReference>
<evidence type="ECO:0000256" key="3">
    <source>
        <dbReference type="ARBA" id="ARBA00016337"/>
    </source>
</evidence>
<keyword evidence="12" id="KW-1185">Reference proteome</keyword>
<gene>
    <name evidence="11" type="ORF">D1614_12660</name>
</gene>
<evidence type="ECO:0000256" key="2">
    <source>
        <dbReference type="ARBA" id="ARBA00011955"/>
    </source>
</evidence>
<dbReference type="GO" id="GO:0046872">
    <property type="term" value="F:metal ion binding"/>
    <property type="evidence" value="ECO:0007669"/>
    <property type="project" value="UniProtKB-KW"/>
</dbReference>
<evidence type="ECO:0000256" key="4">
    <source>
        <dbReference type="ARBA" id="ARBA00022630"/>
    </source>
</evidence>
<dbReference type="AlphaFoldDB" id="A0A399SWU5"/>
<comment type="cofactor">
    <cofactor evidence="1">
        <name>Mg(2+)</name>
        <dbReference type="ChEBI" id="CHEBI:18420"/>
    </cofactor>
</comment>
<dbReference type="Pfam" id="PF02424">
    <property type="entry name" value="ApbE"/>
    <property type="match status" value="1"/>
</dbReference>
<comment type="catalytic activity">
    <reaction evidence="10">
        <text>L-threonyl-[protein] + FAD = FMN-L-threonyl-[protein] + AMP + H(+)</text>
        <dbReference type="Rhea" id="RHEA:36847"/>
        <dbReference type="Rhea" id="RHEA-COMP:11060"/>
        <dbReference type="Rhea" id="RHEA-COMP:11061"/>
        <dbReference type="ChEBI" id="CHEBI:15378"/>
        <dbReference type="ChEBI" id="CHEBI:30013"/>
        <dbReference type="ChEBI" id="CHEBI:57692"/>
        <dbReference type="ChEBI" id="CHEBI:74257"/>
        <dbReference type="ChEBI" id="CHEBI:456215"/>
        <dbReference type="EC" id="2.7.1.180"/>
    </reaction>
</comment>
<comment type="caution">
    <text evidence="11">The sequence shown here is derived from an EMBL/GenBank/DDBJ whole genome shotgun (WGS) entry which is preliminary data.</text>
</comment>
<keyword evidence="8" id="KW-0460">Magnesium</keyword>
<evidence type="ECO:0000256" key="10">
    <source>
        <dbReference type="ARBA" id="ARBA00048540"/>
    </source>
</evidence>
<reference evidence="11 12" key="1">
    <citation type="submission" date="2018-08" db="EMBL/GenBank/DDBJ databases">
        <title>Pallidiluteibacterium maritimus gen. nov., sp. nov., isolated from coastal sediment.</title>
        <authorList>
            <person name="Zhou L.Y."/>
        </authorList>
    </citation>
    <scope>NUCLEOTIDE SEQUENCE [LARGE SCALE GENOMIC DNA]</scope>
    <source>
        <strain evidence="11 12">XSD2</strain>
    </source>
</reference>
<evidence type="ECO:0000256" key="8">
    <source>
        <dbReference type="ARBA" id="ARBA00022842"/>
    </source>
</evidence>
<evidence type="ECO:0000256" key="9">
    <source>
        <dbReference type="ARBA" id="ARBA00031306"/>
    </source>
</evidence>
<evidence type="ECO:0000313" key="12">
    <source>
        <dbReference type="Proteomes" id="UP000265926"/>
    </source>
</evidence>
<keyword evidence="4" id="KW-0285">Flavoprotein</keyword>
<dbReference type="EC" id="2.7.1.180" evidence="2"/>
<dbReference type="PANTHER" id="PTHR30040:SF2">
    <property type="entry name" value="FAD:PROTEIN FMN TRANSFERASE"/>
    <property type="match status" value="1"/>
</dbReference>
<keyword evidence="6" id="KW-0479">Metal-binding</keyword>